<evidence type="ECO:0000256" key="7">
    <source>
        <dbReference type="ARBA" id="ARBA00022833"/>
    </source>
</evidence>
<accession>A0A4U5LTB3</accession>
<dbReference type="PANTHER" id="PTHR46065:SF3">
    <property type="entry name" value="FI20425P1"/>
    <property type="match status" value="1"/>
</dbReference>
<feature type="transmembrane region" description="Helical" evidence="10">
    <location>
        <begin position="100"/>
        <end position="122"/>
    </location>
</feature>
<gene>
    <name evidence="12" type="ORF">L596_028990</name>
</gene>
<evidence type="ECO:0000256" key="8">
    <source>
        <dbReference type="ARBA" id="ARBA00022989"/>
    </source>
</evidence>
<dbReference type="InterPro" id="IPR011016">
    <property type="entry name" value="Znf_RING-CH"/>
</dbReference>
<keyword evidence="3 10" id="KW-0812">Transmembrane</keyword>
<evidence type="ECO:0000256" key="3">
    <source>
        <dbReference type="ARBA" id="ARBA00022692"/>
    </source>
</evidence>
<feature type="transmembrane region" description="Helical" evidence="10">
    <location>
        <begin position="426"/>
        <end position="450"/>
    </location>
</feature>
<dbReference type="GO" id="GO:0008270">
    <property type="term" value="F:zinc ion binding"/>
    <property type="evidence" value="ECO:0007669"/>
    <property type="project" value="UniProtKB-KW"/>
</dbReference>
<feature type="transmembrane region" description="Helical" evidence="10">
    <location>
        <begin position="471"/>
        <end position="491"/>
    </location>
</feature>
<dbReference type="EMBL" id="AZBU02000012">
    <property type="protein sequence ID" value="TKR59298.1"/>
    <property type="molecule type" value="Genomic_DNA"/>
</dbReference>
<feature type="transmembrane region" description="Helical" evidence="10">
    <location>
        <begin position="294"/>
        <end position="313"/>
    </location>
</feature>
<keyword evidence="2" id="KW-0808">Transferase</keyword>
<evidence type="ECO:0000256" key="5">
    <source>
        <dbReference type="ARBA" id="ARBA00022771"/>
    </source>
</evidence>
<keyword evidence="9 10" id="KW-0472">Membrane</keyword>
<evidence type="ECO:0000256" key="9">
    <source>
        <dbReference type="ARBA" id="ARBA00023136"/>
    </source>
</evidence>
<feature type="transmembrane region" description="Helical" evidence="10">
    <location>
        <begin position="385"/>
        <end position="406"/>
    </location>
</feature>
<dbReference type="SMART" id="SM00744">
    <property type="entry name" value="RINGv"/>
    <property type="match status" value="1"/>
</dbReference>
<feature type="transmembrane region" description="Helical" evidence="10">
    <location>
        <begin position="544"/>
        <end position="563"/>
    </location>
</feature>
<comment type="caution">
    <text evidence="12">The sequence shown here is derived from an EMBL/GenBank/DDBJ whole genome shotgun (WGS) entry which is preliminary data.</text>
</comment>
<evidence type="ECO:0000313" key="12">
    <source>
        <dbReference type="EMBL" id="TKR59298.1"/>
    </source>
</evidence>
<feature type="transmembrane region" description="Helical" evidence="10">
    <location>
        <begin position="333"/>
        <end position="351"/>
    </location>
</feature>
<comment type="subcellular location">
    <subcellularLocation>
        <location evidence="1">Membrane</location>
        <topology evidence="1">Multi-pass membrane protein</topology>
    </subcellularLocation>
</comment>
<evidence type="ECO:0000256" key="2">
    <source>
        <dbReference type="ARBA" id="ARBA00022679"/>
    </source>
</evidence>
<dbReference type="Proteomes" id="UP000298663">
    <property type="component" value="Unassembled WGS sequence"/>
</dbReference>
<keyword evidence="13" id="KW-1185">Reference proteome</keyword>
<dbReference type="PANTHER" id="PTHR46065">
    <property type="entry name" value="E3 UBIQUITIN-PROTEIN LIGASE MARCH 2/3 FAMILY MEMBER"/>
    <property type="match status" value="1"/>
</dbReference>
<dbReference type="GO" id="GO:0016740">
    <property type="term" value="F:transferase activity"/>
    <property type="evidence" value="ECO:0007669"/>
    <property type="project" value="UniProtKB-KW"/>
</dbReference>
<keyword evidence="5" id="KW-0863">Zinc-finger</keyword>
<reference evidence="12 13" key="1">
    <citation type="journal article" date="2015" name="Genome Biol.">
        <title>Comparative genomics of Steinernema reveals deeply conserved gene regulatory networks.</title>
        <authorList>
            <person name="Dillman A.R."/>
            <person name="Macchietto M."/>
            <person name="Porter C.F."/>
            <person name="Rogers A."/>
            <person name="Williams B."/>
            <person name="Antoshechkin I."/>
            <person name="Lee M.M."/>
            <person name="Goodwin Z."/>
            <person name="Lu X."/>
            <person name="Lewis E.E."/>
            <person name="Goodrich-Blair H."/>
            <person name="Stock S.P."/>
            <person name="Adams B.J."/>
            <person name="Sternberg P.W."/>
            <person name="Mortazavi A."/>
        </authorList>
    </citation>
    <scope>NUCLEOTIDE SEQUENCE [LARGE SCALE GENOMIC DNA]</scope>
    <source>
        <strain evidence="12 13">ALL</strain>
    </source>
</reference>
<dbReference type="Gene3D" id="3.30.40.10">
    <property type="entry name" value="Zinc/RING finger domain, C3HC4 (zinc finger)"/>
    <property type="match status" value="1"/>
</dbReference>
<evidence type="ECO:0000256" key="10">
    <source>
        <dbReference type="SAM" id="Phobius"/>
    </source>
</evidence>
<feature type="transmembrane region" description="Helical" evidence="10">
    <location>
        <begin position="623"/>
        <end position="642"/>
    </location>
</feature>
<feature type="transmembrane region" description="Helical" evidence="10">
    <location>
        <begin position="262"/>
        <end position="282"/>
    </location>
</feature>
<organism evidence="12 13">
    <name type="scientific">Steinernema carpocapsae</name>
    <name type="common">Entomopathogenic nematode</name>
    <dbReference type="NCBI Taxonomy" id="34508"/>
    <lineage>
        <taxon>Eukaryota</taxon>
        <taxon>Metazoa</taxon>
        <taxon>Ecdysozoa</taxon>
        <taxon>Nematoda</taxon>
        <taxon>Chromadorea</taxon>
        <taxon>Rhabditida</taxon>
        <taxon>Tylenchina</taxon>
        <taxon>Panagrolaimomorpha</taxon>
        <taxon>Strongyloidoidea</taxon>
        <taxon>Steinernematidae</taxon>
        <taxon>Steinernema</taxon>
    </lineage>
</organism>
<feature type="transmembrane region" description="Helical" evidence="10">
    <location>
        <begin position="511"/>
        <end position="532"/>
    </location>
</feature>
<dbReference type="OrthoDB" id="10466927at2759"/>
<keyword evidence="7" id="KW-0862">Zinc</keyword>
<dbReference type="GO" id="GO:0016020">
    <property type="term" value="C:membrane"/>
    <property type="evidence" value="ECO:0007669"/>
    <property type="project" value="UniProtKB-SubCell"/>
</dbReference>
<feature type="domain" description="RING-CH-type" evidence="11">
    <location>
        <begin position="17"/>
        <end position="78"/>
    </location>
</feature>
<feature type="transmembrane region" description="Helical" evidence="10">
    <location>
        <begin position="134"/>
        <end position="157"/>
    </location>
</feature>
<keyword evidence="8 10" id="KW-1133">Transmembrane helix</keyword>
<evidence type="ECO:0000256" key="4">
    <source>
        <dbReference type="ARBA" id="ARBA00022723"/>
    </source>
</evidence>
<dbReference type="Pfam" id="PF12906">
    <property type="entry name" value="RINGv"/>
    <property type="match status" value="1"/>
</dbReference>
<dbReference type="InterPro" id="IPR013083">
    <property type="entry name" value="Znf_RING/FYVE/PHD"/>
</dbReference>
<sequence>MSAPPADADPAESRPTSSGEEFKVCRFCKKPETETQKLFYPCLCEGALKYAHEKCLKRKIRATNSTDCPDCGSKIDFSIVYGENLYIDSRQLFLETLRKTIPLVLFTILTFGYVIACVFLWSEVIPYHFGNGDLVMGTFVFLSFVTTIRAVFHVLGLELPSWLTMRTFCTLTRVEPLGYGPILFKTELFAPLLDWQRLGIRSYAFLKLCLIQIGFFVIAAPICAMFARFFMFKIPEQLTIVESVSNSTDVGEMFFVLAVDEFLGHVALFLICISGFSLACLPREMGFFKFILRVFKVLFLFLFTPWCYGYVISQIVHQYSSTQHHFEDGLTRFYTHLILGYFFCWITLKLTKQCVAKISNRDLVEVSEEFDEIVYKPDIDHVSELFVVVNILCLGSLATIILPGYYRHTVVTSMYSDKQEVAGNVWLPIIVTFLINGLMYISPVFDYGCILVKFLTGLQCCDTFSSTTLTWMRYILFFHFTSVIFGVLWSLPELFARWFFDPSVVPAVSQGYLIFLYALFLLNCIHSSFFYGRYGKDLQNGLKLICILTPTVIFIPTMVALYLRLVFNREKRPYVEVRDLLMASHVGVCAWIAFSTNSLTFEKSKLVKMKECFLNRKTHFRELMGHIRDVLAVVAVLLLASYGFENTLGPVFDKDGFQTSTFHFVLFGLLFFYFYIVPCFKQCHEFARQKNRQVLSVLPKNHYNEV</sequence>
<evidence type="ECO:0000313" key="13">
    <source>
        <dbReference type="Proteomes" id="UP000298663"/>
    </source>
</evidence>
<dbReference type="PROSITE" id="PS51292">
    <property type="entry name" value="ZF_RING_CH"/>
    <property type="match status" value="1"/>
</dbReference>
<evidence type="ECO:0000259" key="11">
    <source>
        <dbReference type="PROSITE" id="PS51292"/>
    </source>
</evidence>
<evidence type="ECO:0000256" key="1">
    <source>
        <dbReference type="ARBA" id="ARBA00004141"/>
    </source>
</evidence>
<feature type="transmembrane region" description="Helical" evidence="10">
    <location>
        <begin position="583"/>
        <end position="602"/>
    </location>
</feature>
<protein>
    <recommendedName>
        <fullName evidence="11">RING-CH-type domain-containing protein</fullName>
    </recommendedName>
</protein>
<keyword evidence="6" id="KW-0833">Ubl conjugation pathway</keyword>
<dbReference type="SUPFAM" id="SSF57850">
    <property type="entry name" value="RING/U-box"/>
    <property type="match status" value="1"/>
</dbReference>
<feature type="transmembrane region" description="Helical" evidence="10">
    <location>
        <begin position="205"/>
        <end position="227"/>
    </location>
</feature>
<feature type="transmembrane region" description="Helical" evidence="10">
    <location>
        <begin position="662"/>
        <end position="680"/>
    </location>
</feature>
<reference evidence="12 13" key="2">
    <citation type="journal article" date="2019" name="G3 (Bethesda)">
        <title>Hybrid Assembly of the Genome of the Entomopathogenic Nematode Steinernema carpocapsae Identifies the X-Chromosome.</title>
        <authorList>
            <person name="Serra L."/>
            <person name="Macchietto M."/>
            <person name="Macias-Munoz A."/>
            <person name="McGill C.J."/>
            <person name="Rodriguez I.M."/>
            <person name="Rodriguez B."/>
            <person name="Murad R."/>
            <person name="Mortazavi A."/>
        </authorList>
    </citation>
    <scope>NUCLEOTIDE SEQUENCE [LARGE SCALE GENOMIC DNA]</scope>
    <source>
        <strain evidence="12 13">ALL</strain>
    </source>
</reference>
<proteinExistence type="predicted"/>
<evidence type="ECO:0000256" key="6">
    <source>
        <dbReference type="ARBA" id="ARBA00022786"/>
    </source>
</evidence>
<dbReference type="STRING" id="34508.A0A4U5LTB3"/>
<dbReference type="AlphaFoldDB" id="A0A4U5LTB3"/>
<name>A0A4U5LTB3_STECR</name>
<keyword evidence="4" id="KW-0479">Metal-binding</keyword>